<comment type="catalytic activity">
    <reaction evidence="17">
        <text>a phosphate monoester + H2O = an alcohol + phosphate</text>
        <dbReference type="Rhea" id="RHEA:15017"/>
        <dbReference type="ChEBI" id="CHEBI:15377"/>
        <dbReference type="ChEBI" id="CHEBI:30879"/>
        <dbReference type="ChEBI" id="CHEBI:43474"/>
        <dbReference type="ChEBI" id="CHEBI:67140"/>
        <dbReference type="EC" id="3.1.3.1"/>
    </reaction>
</comment>
<feature type="binding site" evidence="15">
    <location>
        <position position="357"/>
    </location>
    <ligand>
        <name>Zn(2+)</name>
        <dbReference type="ChEBI" id="CHEBI:29105"/>
        <label>2</label>
    </ligand>
</feature>
<keyword evidence="13" id="KW-0449">Lipoprotein</keyword>
<dbReference type="EMBL" id="OC939890">
    <property type="protein sequence ID" value="CAD7661790.1"/>
    <property type="molecule type" value="Genomic_DNA"/>
</dbReference>
<evidence type="ECO:0000256" key="16">
    <source>
        <dbReference type="RuleBase" id="RU003946"/>
    </source>
</evidence>
<dbReference type="SUPFAM" id="SSF53649">
    <property type="entry name" value="Alkaline phosphatase-like"/>
    <property type="match status" value="1"/>
</dbReference>
<evidence type="ECO:0000256" key="4">
    <source>
        <dbReference type="ARBA" id="ARBA00022475"/>
    </source>
</evidence>
<dbReference type="FunFam" id="3.40.720.10:FF:000008">
    <property type="entry name" value="Alkaline phosphatase"/>
    <property type="match status" value="1"/>
</dbReference>
<reference evidence="18" key="1">
    <citation type="submission" date="2020-11" db="EMBL/GenBank/DDBJ databases">
        <authorList>
            <person name="Tran Van P."/>
        </authorList>
    </citation>
    <scope>NUCLEOTIDE SEQUENCE</scope>
</reference>
<evidence type="ECO:0000256" key="6">
    <source>
        <dbReference type="ARBA" id="ARBA00022622"/>
    </source>
</evidence>
<organism evidence="18">
    <name type="scientific">Oppiella nova</name>
    <dbReference type="NCBI Taxonomy" id="334625"/>
    <lineage>
        <taxon>Eukaryota</taxon>
        <taxon>Metazoa</taxon>
        <taxon>Ecdysozoa</taxon>
        <taxon>Arthropoda</taxon>
        <taxon>Chelicerata</taxon>
        <taxon>Arachnida</taxon>
        <taxon>Acari</taxon>
        <taxon>Acariformes</taxon>
        <taxon>Sarcoptiformes</taxon>
        <taxon>Oribatida</taxon>
        <taxon>Brachypylina</taxon>
        <taxon>Oppioidea</taxon>
        <taxon>Oppiidae</taxon>
        <taxon>Oppiella</taxon>
    </lineage>
</organism>
<evidence type="ECO:0000256" key="5">
    <source>
        <dbReference type="ARBA" id="ARBA00022553"/>
    </source>
</evidence>
<dbReference type="PRINTS" id="PR00113">
    <property type="entry name" value="ALKPHPHTASE"/>
</dbReference>
<evidence type="ECO:0000313" key="18">
    <source>
        <dbReference type="EMBL" id="CAD7661790.1"/>
    </source>
</evidence>
<feature type="binding site" evidence="15">
    <location>
        <position position="315"/>
    </location>
    <ligand>
        <name>Zn(2+)</name>
        <dbReference type="ChEBI" id="CHEBI:29105"/>
        <label>2</label>
    </ligand>
</feature>
<comment type="cofactor">
    <cofactor evidence="15">
        <name>Zn(2+)</name>
        <dbReference type="ChEBI" id="CHEBI:29105"/>
    </cofactor>
    <text evidence="15">Binds 2 Zn(2+) ions.</text>
</comment>
<dbReference type="PANTHER" id="PTHR11596">
    <property type="entry name" value="ALKALINE PHOSPHATASE"/>
    <property type="match status" value="1"/>
</dbReference>
<keyword evidence="6" id="KW-0336">GPI-anchor</keyword>
<comment type="subcellular location">
    <subcellularLocation>
        <location evidence="1">Cell membrane</location>
        <topology evidence="1">Lipid-anchor</topology>
        <topology evidence="1">GPI-anchor</topology>
    </subcellularLocation>
</comment>
<evidence type="ECO:0000256" key="15">
    <source>
        <dbReference type="PIRSR" id="PIRSR601952-2"/>
    </source>
</evidence>
<dbReference type="GO" id="GO:0098552">
    <property type="term" value="C:side of membrane"/>
    <property type="evidence" value="ECO:0007669"/>
    <property type="project" value="UniProtKB-KW"/>
</dbReference>
<dbReference type="GO" id="GO:0005886">
    <property type="term" value="C:plasma membrane"/>
    <property type="evidence" value="ECO:0007669"/>
    <property type="project" value="UniProtKB-SubCell"/>
</dbReference>
<dbReference type="Gene3D" id="3.40.720.10">
    <property type="entry name" value="Alkaline Phosphatase, subunit A"/>
    <property type="match status" value="1"/>
</dbReference>
<gene>
    <name evidence="18" type="ORF">ONB1V03_LOCUS18350</name>
</gene>
<evidence type="ECO:0000256" key="9">
    <source>
        <dbReference type="ARBA" id="ARBA00022833"/>
    </source>
</evidence>
<evidence type="ECO:0000256" key="3">
    <source>
        <dbReference type="ARBA" id="ARBA00012647"/>
    </source>
</evidence>
<feature type="binding site" evidence="15">
    <location>
        <position position="145"/>
    </location>
    <ligand>
        <name>Mg(2+)</name>
        <dbReference type="ChEBI" id="CHEBI:18420"/>
    </ligand>
</feature>
<proteinExistence type="inferred from homology"/>
<evidence type="ECO:0000256" key="17">
    <source>
        <dbReference type="RuleBase" id="RU003947"/>
    </source>
</evidence>
<dbReference type="OrthoDB" id="5818554at2759"/>
<evidence type="ECO:0000256" key="10">
    <source>
        <dbReference type="ARBA" id="ARBA00022842"/>
    </source>
</evidence>
<sequence length="464" mass="50698">YWNDYSKLSLYEAYHQKQVLNKAKNVILFLGDGMGISTITPARILKGQLREQSGEEAKLTFEEFPYVSLIKTYNVDYQVPDSAGTATAFMCGVKTNKGVVGVTARVQPKEPNCDVVQQNSVSSILKWALDSGKSAGVVSTARITHATPAGGYASVANRDWEASMPAEANTQPDRCKDIARQLVENEPGANLSVILGGGRRYFIPKEQTDGQGGGAGLRTDGQNMIDKWLKLKSESGLPSDSYQYVNTRSKLQSIDYKKTDYLFGLFNGDHMAYDQERDVGPDGEPSIEEMTDAAIRVLQKNDKGFVLLVEGGRIDHSHHDNFGVMALWETIAMDKAVEKAVKSTNLDETLIVVTADHSHTFTMNGYPKRGNDIRGVAGTDDNKVGFTTLMYANGPGHQHDRVDPNTVDTTQLRYRDLSAVPISSSNHGGEDVALYAVGAMSHIFHGTQEQPYVAHGMAFASCIG</sequence>
<dbReference type="EMBL" id="CAJPVJ010025065">
    <property type="protein sequence ID" value="CAG2178926.1"/>
    <property type="molecule type" value="Genomic_DNA"/>
</dbReference>
<feature type="binding site" evidence="15">
    <location>
        <position position="319"/>
    </location>
    <ligand>
        <name>Zn(2+)</name>
        <dbReference type="ChEBI" id="CHEBI:29105"/>
        <label>2</label>
    </ligand>
</feature>
<dbReference type="PANTHER" id="PTHR11596:SF5">
    <property type="entry name" value="ALKALINE PHOSPHATASE"/>
    <property type="match status" value="1"/>
</dbReference>
<name>A0A7R9QX73_9ACAR</name>
<dbReference type="GO" id="GO:0004035">
    <property type="term" value="F:alkaline phosphatase activity"/>
    <property type="evidence" value="ECO:0007669"/>
    <property type="project" value="UniProtKB-EC"/>
</dbReference>
<dbReference type="InterPro" id="IPR018299">
    <property type="entry name" value="Alkaline_phosphatase_AS"/>
</dbReference>
<feature type="binding site" evidence="15">
    <location>
        <position position="32"/>
    </location>
    <ligand>
        <name>Mg(2+)</name>
        <dbReference type="ChEBI" id="CHEBI:18420"/>
    </ligand>
</feature>
<evidence type="ECO:0000256" key="14">
    <source>
        <dbReference type="PIRSR" id="PIRSR601952-1"/>
    </source>
</evidence>
<feature type="binding site" evidence="15">
    <location>
        <position position="427"/>
    </location>
    <ligand>
        <name>Zn(2+)</name>
        <dbReference type="ChEBI" id="CHEBI:29105"/>
        <label>2</label>
    </ligand>
</feature>
<keyword evidence="8 17" id="KW-0378">Hydrolase</keyword>
<feature type="non-terminal residue" evidence="18">
    <location>
        <position position="464"/>
    </location>
</feature>
<dbReference type="InterPro" id="IPR017850">
    <property type="entry name" value="Alkaline_phosphatase_core_sf"/>
</dbReference>
<dbReference type="InterPro" id="IPR001952">
    <property type="entry name" value="Alkaline_phosphatase"/>
</dbReference>
<feature type="active site" description="Phosphoserine intermediate" evidence="14">
    <location>
        <position position="82"/>
    </location>
</feature>
<feature type="binding site" evidence="15">
    <location>
        <position position="32"/>
    </location>
    <ligand>
        <name>Zn(2+)</name>
        <dbReference type="ChEBI" id="CHEBI:29105"/>
        <label>2</label>
    </ligand>
</feature>
<dbReference type="PROSITE" id="PS00123">
    <property type="entry name" value="ALKALINE_PHOSPHATASE"/>
    <property type="match status" value="1"/>
</dbReference>
<keyword evidence="12" id="KW-0325">Glycoprotein</keyword>
<keyword evidence="9 15" id="KW-0862">Zinc</keyword>
<comment type="cofactor">
    <cofactor evidence="15">
        <name>Mg(2+)</name>
        <dbReference type="ChEBI" id="CHEBI:18420"/>
    </cofactor>
    <text evidence="15">Binds 1 Mg(2+) ion.</text>
</comment>
<evidence type="ECO:0000256" key="7">
    <source>
        <dbReference type="ARBA" id="ARBA00022723"/>
    </source>
</evidence>
<keyword evidence="19" id="KW-1185">Reference proteome</keyword>
<dbReference type="AlphaFoldDB" id="A0A7R9QX73"/>
<feature type="binding site" evidence="15">
    <location>
        <position position="356"/>
    </location>
    <ligand>
        <name>Zn(2+)</name>
        <dbReference type="ChEBI" id="CHEBI:29105"/>
        <label>2</label>
    </ligand>
</feature>
<protein>
    <recommendedName>
        <fullName evidence="3 17">Alkaline phosphatase</fullName>
        <ecNumber evidence="3 17">3.1.3.1</ecNumber>
    </recommendedName>
</protein>
<accession>A0A7R9QX73</accession>
<dbReference type="GO" id="GO:0046872">
    <property type="term" value="F:metal ion binding"/>
    <property type="evidence" value="ECO:0007669"/>
    <property type="project" value="UniProtKB-KW"/>
</dbReference>
<keyword evidence="11" id="KW-0472">Membrane</keyword>
<keyword evidence="4" id="KW-1003">Cell membrane</keyword>
<dbReference type="EC" id="3.1.3.1" evidence="3 17"/>
<dbReference type="CDD" id="cd16012">
    <property type="entry name" value="ALP"/>
    <property type="match status" value="1"/>
</dbReference>
<dbReference type="Pfam" id="PF00245">
    <property type="entry name" value="Alk_phosphatase"/>
    <property type="match status" value="1"/>
</dbReference>
<dbReference type="Proteomes" id="UP000728032">
    <property type="component" value="Unassembled WGS sequence"/>
</dbReference>
<keyword evidence="7 15" id="KW-0479">Metal-binding</keyword>
<feature type="non-terminal residue" evidence="18">
    <location>
        <position position="1"/>
    </location>
</feature>
<evidence type="ECO:0000256" key="13">
    <source>
        <dbReference type="ARBA" id="ARBA00023288"/>
    </source>
</evidence>
<evidence type="ECO:0000256" key="8">
    <source>
        <dbReference type="ARBA" id="ARBA00022801"/>
    </source>
</evidence>
<evidence type="ECO:0000256" key="12">
    <source>
        <dbReference type="ARBA" id="ARBA00023180"/>
    </source>
</evidence>
<feature type="binding site" evidence="15">
    <location>
        <position position="310"/>
    </location>
    <ligand>
        <name>Mg(2+)</name>
        <dbReference type="ChEBI" id="CHEBI:18420"/>
    </ligand>
</feature>
<evidence type="ECO:0000256" key="1">
    <source>
        <dbReference type="ARBA" id="ARBA00004609"/>
    </source>
</evidence>
<keyword evidence="10 15" id="KW-0460">Magnesium</keyword>
<dbReference type="SMART" id="SM00098">
    <property type="entry name" value="alkPPc"/>
    <property type="match status" value="1"/>
</dbReference>
<comment type="similarity">
    <text evidence="2 16">Belongs to the alkaline phosphatase family.</text>
</comment>
<feature type="binding site" evidence="15">
    <location>
        <position position="147"/>
    </location>
    <ligand>
        <name>Mg(2+)</name>
        <dbReference type="ChEBI" id="CHEBI:18420"/>
    </ligand>
</feature>
<keyword evidence="5" id="KW-0597">Phosphoprotein</keyword>
<evidence type="ECO:0000313" key="19">
    <source>
        <dbReference type="Proteomes" id="UP000728032"/>
    </source>
</evidence>
<evidence type="ECO:0000256" key="2">
    <source>
        <dbReference type="ARBA" id="ARBA00005984"/>
    </source>
</evidence>
<evidence type="ECO:0000256" key="11">
    <source>
        <dbReference type="ARBA" id="ARBA00023136"/>
    </source>
</evidence>